<evidence type="ECO:0000256" key="1">
    <source>
        <dbReference type="SAM" id="Phobius"/>
    </source>
</evidence>
<protein>
    <submittedName>
        <fullName evidence="2">Uncharacterized protein</fullName>
    </submittedName>
</protein>
<accession>A0ABR4I394</accession>
<keyword evidence="3" id="KW-1185">Reference proteome</keyword>
<organism evidence="2 3">
    <name type="scientific">Aspergillus cavernicola</name>
    <dbReference type="NCBI Taxonomy" id="176166"/>
    <lineage>
        <taxon>Eukaryota</taxon>
        <taxon>Fungi</taxon>
        <taxon>Dikarya</taxon>
        <taxon>Ascomycota</taxon>
        <taxon>Pezizomycotina</taxon>
        <taxon>Eurotiomycetes</taxon>
        <taxon>Eurotiomycetidae</taxon>
        <taxon>Eurotiales</taxon>
        <taxon>Aspergillaceae</taxon>
        <taxon>Aspergillus</taxon>
        <taxon>Aspergillus subgen. Nidulantes</taxon>
    </lineage>
</organism>
<keyword evidence="1" id="KW-1133">Transmembrane helix</keyword>
<reference evidence="2 3" key="1">
    <citation type="submission" date="2024-07" db="EMBL/GenBank/DDBJ databases">
        <title>Section-level genome sequencing and comparative genomics of Aspergillus sections Usti and Cavernicolus.</title>
        <authorList>
            <consortium name="Lawrence Berkeley National Laboratory"/>
            <person name="Nybo J.L."/>
            <person name="Vesth T.C."/>
            <person name="Theobald S."/>
            <person name="Frisvad J.C."/>
            <person name="Larsen T.O."/>
            <person name="Kjaerboelling I."/>
            <person name="Rothschild-Mancinelli K."/>
            <person name="Lyhne E.K."/>
            <person name="Kogle M.E."/>
            <person name="Barry K."/>
            <person name="Clum A."/>
            <person name="Na H."/>
            <person name="Ledsgaard L."/>
            <person name="Lin J."/>
            <person name="Lipzen A."/>
            <person name="Kuo A."/>
            <person name="Riley R."/>
            <person name="Mondo S."/>
            <person name="LaButti K."/>
            <person name="Haridas S."/>
            <person name="Pangalinan J."/>
            <person name="Salamov A.A."/>
            <person name="Simmons B.A."/>
            <person name="Magnuson J.K."/>
            <person name="Chen J."/>
            <person name="Drula E."/>
            <person name="Henrissat B."/>
            <person name="Wiebenga A."/>
            <person name="Lubbers R.J."/>
            <person name="Gomes A.C."/>
            <person name="Makela M.R."/>
            <person name="Stajich J."/>
            <person name="Grigoriev I.V."/>
            <person name="Mortensen U.H."/>
            <person name="De vries R.P."/>
            <person name="Baker S.E."/>
            <person name="Andersen M.R."/>
        </authorList>
    </citation>
    <scope>NUCLEOTIDE SEQUENCE [LARGE SCALE GENOMIC DNA]</scope>
    <source>
        <strain evidence="2 3">CBS 600.67</strain>
    </source>
</reference>
<feature type="transmembrane region" description="Helical" evidence="1">
    <location>
        <begin position="15"/>
        <end position="37"/>
    </location>
</feature>
<evidence type="ECO:0000313" key="2">
    <source>
        <dbReference type="EMBL" id="KAL2822220.1"/>
    </source>
</evidence>
<dbReference type="EMBL" id="JBFXLS010000059">
    <property type="protein sequence ID" value="KAL2822220.1"/>
    <property type="molecule type" value="Genomic_DNA"/>
</dbReference>
<comment type="caution">
    <text evidence="2">The sequence shown here is derived from an EMBL/GenBank/DDBJ whole genome shotgun (WGS) entry which is preliminary data.</text>
</comment>
<dbReference type="Proteomes" id="UP001610335">
    <property type="component" value="Unassembled WGS sequence"/>
</dbReference>
<feature type="transmembrane region" description="Helical" evidence="1">
    <location>
        <begin position="242"/>
        <end position="264"/>
    </location>
</feature>
<feature type="transmembrane region" description="Helical" evidence="1">
    <location>
        <begin position="284"/>
        <end position="302"/>
    </location>
</feature>
<keyword evidence="1" id="KW-0812">Transmembrane</keyword>
<name>A0ABR4I394_9EURO</name>
<feature type="transmembrane region" description="Helical" evidence="1">
    <location>
        <begin position="167"/>
        <end position="189"/>
    </location>
</feature>
<gene>
    <name evidence="2" type="ORF">BDW59DRAFT_149591</name>
</gene>
<evidence type="ECO:0000313" key="3">
    <source>
        <dbReference type="Proteomes" id="UP001610335"/>
    </source>
</evidence>
<feature type="transmembrane region" description="Helical" evidence="1">
    <location>
        <begin position="78"/>
        <end position="97"/>
    </location>
</feature>
<sequence length="315" mass="34777">MTSIMDCITFGNDDLYGYGIWCGLYLQFVALVTLRRCGGSLESLKRTRMTAIIICFAITLNTVSTTIQGSALSTDYLLTYYLTVVLFFSETCTLAIIGIPDTEKSTESDNARPDGFTLLHNALSIFNSGFGIWFWIAGIERTQQPQPLCGGGRAAIYWKTFDITSPIWRTFAALSAMLAGLGFTAIFYFHATEILARSHTAAIFQHCLPRSILKVSTAVSSLCAGLGSRIQRRMDGWNILRVLMRIFWILLEAFATSAATLSVAKIVRANHLELNRGMLSSGNLIPFLMGLTSLVDAAVDVIRGSLKRRAYRGQF</sequence>
<feature type="transmembrane region" description="Helical" evidence="1">
    <location>
        <begin position="49"/>
        <end position="72"/>
    </location>
</feature>
<proteinExistence type="predicted"/>
<feature type="transmembrane region" description="Helical" evidence="1">
    <location>
        <begin position="118"/>
        <end position="136"/>
    </location>
</feature>
<keyword evidence="1" id="KW-0472">Membrane</keyword>